<evidence type="ECO:0000313" key="3">
    <source>
        <dbReference type="Proteomes" id="UP000232323"/>
    </source>
</evidence>
<name>A0A250WQ39_9CHLO</name>
<reference evidence="2 3" key="1">
    <citation type="submission" date="2017-08" db="EMBL/GenBank/DDBJ databases">
        <title>Acidophilic green algal genome provides insights into adaptation to an acidic environment.</title>
        <authorList>
            <person name="Hirooka S."/>
            <person name="Hirose Y."/>
            <person name="Kanesaki Y."/>
            <person name="Higuchi S."/>
            <person name="Fujiwara T."/>
            <person name="Onuma R."/>
            <person name="Era A."/>
            <person name="Ohbayashi R."/>
            <person name="Uzuka A."/>
            <person name="Nozaki H."/>
            <person name="Yoshikawa H."/>
            <person name="Miyagishima S.Y."/>
        </authorList>
    </citation>
    <scope>NUCLEOTIDE SEQUENCE [LARGE SCALE GENOMIC DNA]</scope>
    <source>
        <strain evidence="2 3">NIES-2499</strain>
    </source>
</reference>
<gene>
    <name evidence="2" type="ORF">CEUSTIGMA_g264.t1</name>
</gene>
<accession>A0A250WQ39</accession>
<dbReference type="Proteomes" id="UP000232323">
    <property type="component" value="Unassembled WGS sequence"/>
</dbReference>
<organism evidence="2 3">
    <name type="scientific">Chlamydomonas eustigma</name>
    <dbReference type="NCBI Taxonomy" id="1157962"/>
    <lineage>
        <taxon>Eukaryota</taxon>
        <taxon>Viridiplantae</taxon>
        <taxon>Chlorophyta</taxon>
        <taxon>core chlorophytes</taxon>
        <taxon>Chlorophyceae</taxon>
        <taxon>CS clade</taxon>
        <taxon>Chlamydomonadales</taxon>
        <taxon>Chlamydomonadaceae</taxon>
        <taxon>Chlamydomonas</taxon>
    </lineage>
</organism>
<dbReference type="EMBL" id="BEGY01000001">
    <property type="protein sequence ID" value="GAX72809.1"/>
    <property type="molecule type" value="Genomic_DNA"/>
</dbReference>
<keyword evidence="1" id="KW-1133">Transmembrane helix</keyword>
<keyword evidence="1" id="KW-0812">Transmembrane</keyword>
<proteinExistence type="predicted"/>
<comment type="caution">
    <text evidence="2">The sequence shown here is derived from an EMBL/GenBank/DDBJ whole genome shotgun (WGS) entry which is preliminary data.</text>
</comment>
<protein>
    <submittedName>
        <fullName evidence="2">Uncharacterized protein</fullName>
    </submittedName>
</protein>
<keyword evidence="1" id="KW-0472">Membrane</keyword>
<keyword evidence="3" id="KW-1185">Reference proteome</keyword>
<sequence length="434" mass="48024">MNRGGDFTELYTDYEYESSADCSSLLHSFSVVGDVEADEEREADWLCVSEINDSADDSCSDACYNISVLPASRPESVPGEDCEYVIVSESEICQSLADNATWKESPSLATTASLYKINHANAESKGDIDSVAPPSTSNKLSIDLGNLPGDDVIETKEDIIDEGHDQPLGETDLGNELAAIIALELDLATPQQEVFNILSNETWPLQLGQHAPFDAWEYAHIGPPHAPLAHCCEIKLSTPTVVSTFPRPSRRLTSVNIVPQKSTEIPECSFGTWSPSQISMQNSVKKQKASIPSAEAKTLKHKPTFMSRDISTLAVEEIQSEVTLFLRALFLCFMTLLGFAVVWCCFSFLTANIHRDQQFQEVGISGLHSTAQPLSKPTLPKKMQFKPHVDQQMPEAYFSYAEAQDMDALSRHAGEPIQQFNKGDRRHFRNKRLS</sequence>
<dbReference type="AlphaFoldDB" id="A0A250WQ39"/>
<evidence type="ECO:0000313" key="2">
    <source>
        <dbReference type="EMBL" id="GAX72809.1"/>
    </source>
</evidence>
<evidence type="ECO:0000256" key="1">
    <source>
        <dbReference type="SAM" id="Phobius"/>
    </source>
</evidence>
<feature type="transmembrane region" description="Helical" evidence="1">
    <location>
        <begin position="324"/>
        <end position="349"/>
    </location>
</feature>